<dbReference type="Gene3D" id="3.90.850.10">
    <property type="entry name" value="Fumarylacetoacetase-like, C-terminal domain"/>
    <property type="match status" value="1"/>
</dbReference>
<dbReference type="GO" id="GO:0044281">
    <property type="term" value="P:small molecule metabolic process"/>
    <property type="evidence" value="ECO:0007669"/>
    <property type="project" value="UniProtKB-ARBA"/>
</dbReference>
<keyword evidence="2" id="KW-0479">Metal-binding</keyword>
<dbReference type="PANTHER" id="PTHR42796">
    <property type="entry name" value="FUMARYLACETOACETATE HYDROLASE DOMAIN-CONTAINING PROTEIN 2A-RELATED"/>
    <property type="match status" value="1"/>
</dbReference>
<dbReference type="Pfam" id="PF01557">
    <property type="entry name" value="FAA_hydrolase"/>
    <property type="match status" value="1"/>
</dbReference>
<name>Q6BDC7_9SPHN</name>
<comment type="similarity">
    <text evidence="1">Belongs to the FAH family.</text>
</comment>
<dbReference type="GO" id="GO:0046872">
    <property type="term" value="F:metal ion binding"/>
    <property type="evidence" value="ECO:0007669"/>
    <property type="project" value="UniProtKB-KW"/>
</dbReference>
<proteinExistence type="inferred from homology"/>
<reference evidence="4" key="1">
    <citation type="journal article" date="2004" name="FEMS Microbiol. Lett.">
        <title>Isolation and characterization of genes encoding polycyclic aromatic hydrocarbon dioxygenase from acenaphthene and acenaphthylene degrading Sphingomonas sp. strain A4.</title>
        <authorList>
            <person name="Pinyakong O."/>
            <person name="Habe H."/>
            <person name="Kouzuma A."/>
            <person name="Nojiri H."/>
            <person name="Yamane H."/>
            <person name="Omori T."/>
        </authorList>
    </citation>
    <scope>NUCLEOTIDE SEQUENCE</scope>
    <source>
        <strain evidence="4">A4</strain>
    </source>
</reference>
<dbReference type="EMBL" id="AB161232">
    <property type="protein sequence ID" value="BAD34449.1"/>
    <property type="molecule type" value="Genomic_DNA"/>
</dbReference>
<dbReference type="InterPro" id="IPR011234">
    <property type="entry name" value="Fumarylacetoacetase-like_C"/>
</dbReference>
<dbReference type="InterPro" id="IPR036663">
    <property type="entry name" value="Fumarylacetoacetase_C_sf"/>
</dbReference>
<evidence type="ECO:0000256" key="2">
    <source>
        <dbReference type="ARBA" id="ARBA00022723"/>
    </source>
</evidence>
<accession>Q6BDC7</accession>
<protein>
    <submittedName>
        <fullName evidence="4">Uncharacterized protein ORF5</fullName>
    </submittedName>
</protein>
<evidence type="ECO:0000259" key="3">
    <source>
        <dbReference type="Pfam" id="PF01557"/>
    </source>
</evidence>
<gene>
    <name evidence="4" type="primary">ORF5</name>
</gene>
<dbReference type="GO" id="GO:0003824">
    <property type="term" value="F:catalytic activity"/>
    <property type="evidence" value="ECO:0007669"/>
    <property type="project" value="InterPro"/>
</dbReference>
<evidence type="ECO:0000313" key="4">
    <source>
        <dbReference type="EMBL" id="BAD34449.1"/>
    </source>
</evidence>
<sequence>MRICRFNTDRVGIVEGDEVFDVSGALACLPDSRWPFPQKDIFIAELARLLPLMSELKEQATPTPIADVRLEAPVANPSKLINAPINYRAHIEETAANQEIAHGRDMTKSIWQWGLFLKANSALSGAGEPIRLRYPGRRIDHEIELAVIIGTQCHGVTRDEALKYVAGYTVGLDITIRGPELQSFRKSADSFAVLGPWMVTADEIDDPGCLGLELRVNGQIRQKANTRDLVYDVPKLIEYASSMYQLNPGDVIFTGTPEGVGPIEAGDRIEARISEIGELRVDVAPEIVALPRHDPVLEEMQCLKSA</sequence>
<organism evidence="4">
    <name type="scientific">Sphingomonas sp. A4</name>
    <dbReference type="NCBI Taxonomy" id="223555"/>
    <lineage>
        <taxon>Bacteria</taxon>
        <taxon>Pseudomonadati</taxon>
        <taxon>Pseudomonadota</taxon>
        <taxon>Alphaproteobacteria</taxon>
        <taxon>Sphingomonadales</taxon>
        <taxon>Sphingomonadaceae</taxon>
        <taxon>Sphingomonas</taxon>
    </lineage>
</organism>
<feature type="domain" description="Fumarylacetoacetase-like C-terminal" evidence="3">
    <location>
        <begin position="84"/>
        <end position="283"/>
    </location>
</feature>
<dbReference type="PANTHER" id="PTHR42796:SF4">
    <property type="entry name" value="FUMARYLACETOACETATE HYDROLASE DOMAIN-CONTAINING PROTEIN 2A"/>
    <property type="match status" value="1"/>
</dbReference>
<evidence type="ECO:0000256" key="1">
    <source>
        <dbReference type="ARBA" id="ARBA00010211"/>
    </source>
</evidence>
<dbReference type="SUPFAM" id="SSF56529">
    <property type="entry name" value="FAH"/>
    <property type="match status" value="1"/>
</dbReference>
<dbReference type="AlphaFoldDB" id="Q6BDC7"/>
<dbReference type="InterPro" id="IPR051121">
    <property type="entry name" value="FAH"/>
</dbReference>